<evidence type="ECO:0000256" key="3">
    <source>
        <dbReference type="SAM" id="Phobius"/>
    </source>
</evidence>
<accession>A0A1Y1U8Q8</accession>
<gene>
    <name evidence="5" type="ORF">BD324DRAFT_635891</name>
</gene>
<feature type="region of interest" description="Disordered" evidence="2">
    <location>
        <begin position="299"/>
        <end position="344"/>
    </location>
</feature>
<protein>
    <submittedName>
        <fullName evidence="5">Putative serine esterase-domain-containing protein</fullName>
    </submittedName>
</protein>
<keyword evidence="3" id="KW-0812">Transmembrane</keyword>
<comment type="caution">
    <text evidence="5">The sequence shown here is derived from an EMBL/GenBank/DDBJ whole genome shotgun (WGS) entry which is preliminary data.</text>
</comment>
<dbReference type="InParanoid" id="A0A1Y1U8Q8"/>
<evidence type="ECO:0000313" key="5">
    <source>
        <dbReference type="EMBL" id="ORX34429.1"/>
    </source>
</evidence>
<evidence type="ECO:0000256" key="1">
    <source>
        <dbReference type="ARBA" id="ARBA00007920"/>
    </source>
</evidence>
<reference evidence="5 6" key="1">
    <citation type="submission" date="2017-03" db="EMBL/GenBank/DDBJ databases">
        <title>Widespread Adenine N6-methylation of Active Genes in Fungi.</title>
        <authorList>
            <consortium name="DOE Joint Genome Institute"/>
            <person name="Mondo S.J."/>
            <person name="Dannebaum R.O."/>
            <person name="Kuo R.C."/>
            <person name="Louie K.B."/>
            <person name="Bewick A.J."/>
            <person name="Labutti K."/>
            <person name="Haridas S."/>
            <person name="Kuo A."/>
            <person name="Salamov A."/>
            <person name="Ahrendt S.R."/>
            <person name="Lau R."/>
            <person name="Bowen B.P."/>
            <person name="Lipzen A."/>
            <person name="Sullivan W."/>
            <person name="Andreopoulos W.B."/>
            <person name="Clum A."/>
            <person name="Lindquist E."/>
            <person name="Daum C."/>
            <person name="Northen T.R."/>
            <person name="Ramamoorthy G."/>
            <person name="Schmitz R.J."/>
            <person name="Gryganskyi A."/>
            <person name="Culley D."/>
            <person name="Magnuson J."/>
            <person name="James T.Y."/>
            <person name="O'Malley M.A."/>
            <person name="Stajich J.E."/>
            <person name="Spatafora J.W."/>
            <person name="Visel A."/>
            <person name="Grigoriev I.V."/>
        </authorList>
    </citation>
    <scope>NUCLEOTIDE SEQUENCE [LARGE SCALE GENOMIC DNA]</scope>
    <source>
        <strain evidence="5 6">NRRL Y-17943</strain>
    </source>
</reference>
<proteinExistence type="inferred from homology"/>
<evidence type="ECO:0000256" key="2">
    <source>
        <dbReference type="SAM" id="MobiDB-lite"/>
    </source>
</evidence>
<organism evidence="5 6">
    <name type="scientific">Kockovaella imperatae</name>
    <dbReference type="NCBI Taxonomy" id="4999"/>
    <lineage>
        <taxon>Eukaryota</taxon>
        <taxon>Fungi</taxon>
        <taxon>Dikarya</taxon>
        <taxon>Basidiomycota</taxon>
        <taxon>Agaricomycotina</taxon>
        <taxon>Tremellomycetes</taxon>
        <taxon>Tremellales</taxon>
        <taxon>Cuniculitremaceae</taxon>
        <taxon>Kockovaella</taxon>
    </lineage>
</organism>
<dbReference type="SUPFAM" id="SSF53474">
    <property type="entry name" value="alpha/beta-Hydrolases"/>
    <property type="match status" value="1"/>
</dbReference>
<dbReference type="PANTHER" id="PTHR12482:SF62">
    <property type="entry name" value="LIPASE ROG1-RELATED"/>
    <property type="match status" value="1"/>
</dbReference>
<dbReference type="OrthoDB" id="273452at2759"/>
<dbReference type="Proteomes" id="UP000193218">
    <property type="component" value="Unassembled WGS sequence"/>
</dbReference>
<dbReference type="RefSeq" id="XP_021868692.1">
    <property type="nucleotide sequence ID" value="XM_022016845.1"/>
</dbReference>
<dbReference type="EMBL" id="NBSH01000014">
    <property type="protein sequence ID" value="ORX34429.1"/>
    <property type="molecule type" value="Genomic_DNA"/>
</dbReference>
<dbReference type="InterPro" id="IPR007751">
    <property type="entry name" value="DUF676_lipase-like"/>
</dbReference>
<dbReference type="AlphaFoldDB" id="A0A1Y1U8Q8"/>
<dbReference type="InterPro" id="IPR029058">
    <property type="entry name" value="AB_hydrolase_fold"/>
</dbReference>
<dbReference type="Gene3D" id="3.40.50.1820">
    <property type="entry name" value="alpha/beta hydrolase"/>
    <property type="match status" value="1"/>
</dbReference>
<dbReference type="InterPro" id="IPR044294">
    <property type="entry name" value="Lipase-like"/>
</dbReference>
<keyword evidence="3" id="KW-1133">Transmembrane helix</keyword>
<comment type="similarity">
    <text evidence="1">Belongs to the putative lipase ROG1 family.</text>
</comment>
<keyword evidence="6" id="KW-1185">Reference proteome</keyword>
<sequence length="414" mass="46875">MASTLTYDGVDVNASRVAWEVDEKISELEALGTKVTRFSVLGYSLGGVIARYLVGLLHSRSPSFFEAHRPVSFTTVACPHLGIPAYNSYFSTALIFLGSRLLARTGSQLYVRDRYSDEDPRPLLEIMADPTKVFHKALDQFKHVQVFANGTRDFTVPYPSAAIEDSDPFIEWEAQGLVVESNESGLVESWRYPDDQEALKMTQSKKSGWTNPMDKLPPVLKDRFRYNPALLIVFPIAMPVILVLMIFRLSMDSRRSSNRIALLKTPKSLEGATPNRHGWSIEHLRDTIGRFEQSMETDLIEEADPPGQMRRRSRRSSAPHRPPNGSAKTRPTQMDGPEKLELPSQRVQFTPAQQNMLRGLRRIKIDRFVTWYPDIGNSHAVSICRDPKNKPVHNKGRGLLKVWAESLIRDDAEE</sequence>
<feature type="transmembrane region" description="Helical" evidence="3">
    <location>
        <begin position="229"/>
        <end position="249"/>
    </location>
</feature>
<feature type="domain" description="DUF676" evidence="4">
    <location>
        <begin position="3"/>
        <end position="160"/>
    </location>
</feature>
<feature type="compositionally biased region" description="Basic residues" evidence="2">
    <location>
        <begin position="309"/>
        <end position="318"/>
    </location>
</feature>
<dbReference type="Pfam" id="PF05057">
    <property type="entry name" value="DUF676"/>
    <property type="match status" value="1"/>
</dbReference>
<dbReference type="GeneID" id="33558654"/>
<evidence type="ECO:0000259" key="4">
    <source>
        <dbReference type="Pfam" id="PF05057"/>
    </source>
</evidence>
<name>A0A1Y1U8Q8_9TREE</name>
<evidence type="ECO:0000313" key="6">
    <source>
        <dbReference type="Proteomes" id="UP000193218"/>
    </source>
</evidence>
<dbReference type="PANTHER" id="PTHR12482">
    <property type="entry name" value="LIPASE ROG1-RELATED-RELATED"/>
    <property type="match status" value="1"/>
</dbReference>
<keyword evidence="3" id="KW-0472">Membrane</keyword>